<gene>
    <name evidence="2" type="ORF">D9V34_00365</name>
    <name evidence="1" type="ORF">D9V34_12660</name>
</gene>
<dbReference type="InterPro" id="IPR038468">
    <property type="entry name" value="MmpS_C"/>
</dbReference>
<dbReference type="Gene3D" id="2.60.40.2880">
    <property type="entry name" value="MmpS1-5, C-terminal soluble domain"/>
    <property type="match status" value="1"/>
</dbReference>
<dbReference type="Proteomes" id="UP000269438">
    <property type="component" value="Unassembled WGS sequence"/>
</dbReference>
<evidence type="ECO:0000313" key="2">
    <source>
        <dbReference type="EMBL" id="RLP84496.1"/>
    </source>
</evidence>
<accession>A0A3L7AM74</accession>
<protein>
    <submittedName>
        <fullName evidence="1">Uncharacterized protein</fullName>
    </submittedName>
</protein>
<proteinExistence type="predicted"/>
<dbReference type="AlphaFoldDB" id="A0A3L7AM74"/>
<reference evidence="1 3" key="1">
    <citation type="submission" date="2018-10" db="EMBL/GenBank/DDBJ databases">
        <authorList>
            <person name="Li J."/>
        </authorList>
    </citation>
    <scope>NUCLEOTIDE SEQUENCE [LARGE SCALE GENOMIC DNA]</scope>
    <source>
        <strain evidence="1 3">JCM 11654</strain>
    </source>
</reference>
<comment type="caution">
    <text evidence="1">The sequence shown here is derived from an EMBL/GenBank/DDBJ whole genome shotgun (WGS) entry which is preliminary data.</text>
</comment>
<dbReference type="EMBL" id="RCUY01000011">
    <property type="protein sequence ID" value="RLP80711.1"/>
    <property type="molecule type" value="Genomic_DNA"/>
</dbReference>
<dbReference type="PROSITE" id="PS51257">
    <property type="entry name" value="PROKAR_LIPOPROTEIN"/>
    <property type="match status" value="1"/>
</dbReference>
<dbReference type="EMBL" id="RCUY01000001">
    <property type="protein sequence ID" value="RLP84496.1"/>
    <property type="molecule type" value="Genomic_DNA"/>
</dbReference>
<name>A0A3L7AM74_9MICO</name>
<sequence length="151" mass="15432">MKTAGIWAKTGIALGAATLVGVGLSGCGLVDSIKNSTADAWSVTYAVTVSGEGTPTLPTVTFGEAKSRGEDTVTKNLPNLPLEVDATAPESSRWEKTVMVTATQPASIVATPGEGQRATCQILLDGKRQIAAVAGEPGKPVTCEATTPKFD</sequence>
<evidence type="ECO:0000313" key="3">
    <source>
        <dbReference type="Proteomes" id="UP000269438"/>
    </source>
</evidence>
<organism evidence="1 3">
    <name type="scientific">Mycetocola lacteus</name>
    <dbReference type="NCBI Taxonomy" id="76637"/>
    <lineage>
        <taxon>Bacteria</taxon>
        <taxon>Bacillati</taxon>
        <taxon>Actinomycetota</taxon>
        <taxon>Actinomycetes</taxon>
        <taxon>Micrococcales</taxon>
        <taxon>Microbacteriaceae</taxon>
        <taxon>Mycetocola</taxon>
    </lineage>
</organism>
<evidence type="ECO:0000313" key="1">
    <source>
        <dbReference type="EMBL" id="RLP80711.1"/>
    </source>
</evidence>
<keyword evidence="3" id="KW-1185">Reference proteome</keyword>